<dbReference type="InterPro" id="IPR015655">
    <property type="entry name" value="PP2C"/>
</dbReference>
<keyword evidence="4" id="KW-0479">Metal-binding</keyword>
<dbReference type="FunFam" id="2.60.200.20:FF:000035">
    <property type="entry name" value="Protein phosphatase 2C 70"/>
    <property type="match status" value="1"/>
</dbReference>
<name>A0A6J5VWM5_PRUAR</name>
<evidence type="ECO:0000256" key="5">
    <source>
        <dbReference type="ARBA" id="ARBA00022801"/>
    </source>
</evidence>
<dbReference type="EMBL" id="CAEKKB010000001">
    <property type="protein sequence ID" value="CAB4293486.1"/>
    <property type="molecule type" value="Genomic_DNA"/>
</dbReference>
<dbReference type="EC" id="3.1.3.16" evidence="3"/>
<evidence type="ECO:0000256" key="7">
    <source>
        <dbReference type="ARBA" id="ARBA00022912"/>
    </source>
</evidence>
<dbReference type="FunFam" id="3.60.40.10:FF:000047">
    <property type="entry name" value="Protein phosphatase 2C 70"/>
    <property type="match status" value="1"/>
</dbReference>
<dbReference type="InterPro" id="IPR001932">
    <property type="entry name" value="PPM-type_phosphatase-like_dom"/>
</dbReference>
<dbReference type="GO" id="GO:0046872">
    <property type="term" value="F:metal ion binding"/>
    <property type="evidence" value="ECO:0007669"/>
    <property type="project" value="UniProtKB-KW"/>
</dbReference>
<reference evidence="12" key="1">
    <citation type="journal article" date="2020" name="Genome Biol.">
        <title>Gamete binning: chromosome-level and haplotype-resolved genome assembly enabled by high-throughput single-cell sequencing of gamete genomes.</title>
        <authorList>
            <person name="Campoy J.A."/>
            <person name="Sun H."/>
            <person name="Goel M."/>
            <person name="Jiao W.-B."/>
            <person name="Folz-Donahue K."/>
            <person name="Wang N."/>
            <person name="Rubio M."/>
            <person name="Liu C."/>
            <person name="Kukat C."/>
            <person name="Ruiz D."/>
            <person name="Huettel B."/>
            <person name="Schneeberger K."/>
        </authorList>
    </citation>
    <scope>NUCLEOTIDE SEQUENCE [LARGE SCALE GENOMIC DNA]</scope>
    <source>
        <strain evidence="12">cv. Rojo Pasion</strain>
    </source>
</reference>
<keyword evidence="8" id="KW-0464">Manganese</keyword>
<feature type="domain" description="PPM-type phosphatase" evidence="10">
    <location>
        <begin position="289"/>
        <end position="544"/>
    </location>
</feature>
<dbReference type="OrthoDB" id="420076at2759"/>
<evidence type="ECO:0000259" key="10">
    <source>
        <dbReference type="PROSITE" id="PS51746"/>
    </source>
</evidence>
<dbReference type="InterPro" id="IPR000253">
    <property type="entry name" value="FHA_dom"/>
</dbReference>
<keyword evidence="6" id="KW-0460">Magnesium</keyword>
<dbReference type="PROSITE" id="PS50006">
    <property type="entry name" value="FHA_DOMAIN"/>
    <property type="match status" value="1"/>
</dbReference>
<evidence type="ECO:0000313" key="12">
    <source>
        <dbReference type="Proteomes" id="UP000507245"/>
    </source>
</evidence>
<dbReference type="PROSITE" id="PS51746">
    <property type="entry name" value="PPM_2"/>
    <property type="match status" value="1"/>
</dbReference>
<evidence type="ECO:0000256" key="2">
    <source>
        <dbReference type="ARBA" id="ARBA00001946"/>
    </source>
</evidence>
<dbReference type="Gene3D" id="3.60.40.10">
    <property type="entry name" value="PPM-type phosphatase domain"/>
    <property type="match status" value="1"/>
</dbReference>
<dbReference type="InterPro" id="IPR036457">
    <property type="entry name" value="PPM-type-like_dom_sf"/>
</dbReference>
<dbReference type="PANTHER" id="PTHR13832">
    <property type="entry name" value="PROTEIN PHOSPHATASE 2C"/>
    <property type="match status" value="1"/>
</dbReference>
<organism evidence="11 12">
    <name type="scientific">Prunus armeniaca</name>
    <name type="common">Apricot</name>
    <name type="synonym">Armeniaca vulgaris</name>
    <dbReference type="NCBI Taxonomy" id="36596"/>
    <lineage>
        <taxon>Eukaryota</taxon>
        <taxon>Viridiplantae</taxon>
        <taxon>Streptophyta</taxon>
        <taxon>Embryophyta</taxon>
        <taxon>Tracheophyta</taxon>
        <taxon>Spermatophyta</taxon>
        <taxon>Magnoliopsida</taxon>
        <taxon>eudicotyledons</taxon>
        <taxon>Gunneridae</taxon>
        <taxon>Pentapetalae</taxon>
        <taxon>rosids</taxon>
        <taxon>fabids</taxon>
        <taxon>Rosales</taxon>
        <taxon>Rosaceae</taxon>
        <taxon>Amygdaloideae</taxon>
        <taxon>Amygdaleae</taxon>
        <taxon>Prunus</taxon>
    </lineage>
</organism>
<dbReference type="SMART" id="SM00332">
    <property type="entry name" value="PP2Cc"/>
    <property type="match status" value="1"/>
</dbReference>
<keyword evidence="5" id="KW-0378">Hydrolase</keyword>
<dbReference type="Gene3D" id="2.60.200.20">
    <property type="match status" value="1"/>
</dbReference>
<dbReference type="SUPFAM" id="SSF81606">
    <property type="entry name" value="PP2C-like"/>
    <property type="match status" value="1"/>
</dbReference>
<dbReference type="PANTHER" id="PTHR13832:SF643">
    <property type="entry name" value="PROTEIN PHOSPHATASE 2C-RELATED"/>
    <property type="match status" value="1"/>
</dbReference>
<dbReference type="SMART" id="SM00240">
    <property type="entry name" value="FHA"/>
    <property type="match status" value="1"/>
</dbReference>
<evidence type="ECO:0000256" key="6">
    <source>
        <dbReference type="ARBA" id="ARBA00022842"/>
    </source>
</evidence>
<evidence type="ECO:0000256" key="1">
    <source>
        <dbReference type="ARBA" id="ARBA00001936"/>
    </source>
</evidence>
<dbReference type="SUPFAM" id="SSF49879">
    <property type="entry name" value="SMAD/FHA domain"/>
    <property type="match status" value="1"/>
</dbReference>
<protein>
    <recommendedName>
        <fullName evidence="3">protein-serine/threonine phosphatase</fullName>
        <ecNumber evidence="3">3.1.3.16</ecNumber>
    </recommendedName>
</protein>
<feature type="domain" description="FHA" evidence="9">
    <location>
        <begin position="193"/>
        <end position="244"/>
    </location>
</feature>
<comment type="cofactor">
    <cofactor evidence="2">
        <name>Mg(2+)</name>
        <dbReference type="ChEBI" id="CHEBI:18420"/>
    </cofactor>
</comment>
<proteinExistence type="predicted"/>
<dbReference type="CDD" id="cd22678">
    <property type="entry name" value="FHA_PP2C70-like"/>
    <property type="match status" value="1"/>
</dbReference>
<evidence type="ECO:0000256" key="4">
    <source>
        <dbReference type="ARBA" id="ARBA00022723"/>
    </source>
</evidence>
<dbReference type="AlphaFoldDB" id="A0A6J5VWM5"/>
<gene>
    <name evidence="11" type="ORF">ORAREDHAP_LOCUS2409</name>
</gene>
<keyword evidence="7" id="KW-0904">Protein phosphatase</keyword>
<dbReference type="InterPro" id="IPR000222">
    <property type="entry name" value="PP2C_BS"/>
</dbReference>
<evidence type="ECO:0000313" key="11">
    <source>
        <dbReference type="EMBL" id="CAB4293486.1"/>
    </source>
</evidence>
<dbReference type="Proteomes" id="UP000507245">
    <property type="component" value="Unassembled WGS sequence"/>
</dbReference>
<dbReference type="InterPro" id="IPR008984">
    <property type="entry name" value="SMAD_FHA_dom_sf"/>
</dbReference>
<evidence type="ECO:0000259" key="9">
    <source>
        <dbReference type="PROSITE" id="PS50006"/>
    </source>
</evidence>
<evidence type="ECO:0000256" key="8">
    <source>
        <dbReference type="ARBA" id="ARBA00023211"/>
    </source>
</evidence>
<dbReference type="CDD" id="cd00143">
    <property type="entry name" value="PP2Cc"/>
    <property type="match status" value="1"/>
</dbReference>
<dbReference type="Pfam" id="PF00481">
    <property type="entry name" value="PP2C"/>
    <property type="match status" value="1"/>
</dbReference>
<evidence type="ECO:0000256" key="3">
    <source>
        <dbReference type="ARBA" id="ARBA00013081"/>
    </source>
</evidence>
<keyword evidence="12" id="KW-1185">Reference proteome</keyword>
<comment type="cofactor">
    <cofactor evidence="1">
        <name>Mn(2+)</name>
        <dbReference type="ChEBI" id="CHEBI:29035"/>
    </cofactor>
</comment>
<accession>A0A6J5VWM5</accession>
<dbReference type="Pfam" id="PF00498">
    <property type="entry name" value="FHA"/>
    <property type="match status" value="1"/>
</dbReference>
<dbReference type="PROSITE" id="PS01032">
    <property type="entry name" value="PPM_1"/>
    <property type="match status" value="1"/>
</dbReference>
<dbReference type="GO" id="GO:0004722">
    <property type="term" value="F:protein serine/threonine phosphatase activity"/>
    <property type="evidence" value="ECO:0007669"/>
    <property type="project" value="UniProtKB-EC"/>
</dbReference>
<sequence>MTMTMLEGIVGVLLLMLLLILILIFVACKPWRFFFSSRSRTIKVGELERPLVSDDADLVRNQGNEFPRGYDLEGACFQNEGNFRSPRTQGLIYKPRLPTTAPNSTQGDLILDVISDAPEDILVGQTLKRPLVTQQLLEDQKFGRQSLEHDRLQEFVPNDILYQRTCLNLEVISGPSQGLRCSVQSTNSARLPLTLGRVPPSDLLLKDSEVSGKHALINWNSNKMKWELVDMGSLNGTLLNSQPISNPDSGSRHWGKPMELASGDVITLGTTSKVFVHISSETESQIPFGLGVASDPMALRRGGKKLPMEDVCYYQWPLPGIDQFGLFGICDGHGGAEAARSASKLLPEMVANILSDSPKRERTEAGMNHHYEGCTATLLLVWTDGEDNFFAQCANLGDSACVMNVDGKLIKMTEDHRISSYGERLRIQETGQPLKEGETRLCGLNLARMLGDKFLKQQDSRFSSEPYISQVVQIDQASRAFALMASDGLWDVISVKKAIQLVLQTRERYSMDGENLAEKTANVLLSEARTVRTKDNTSIIFLDFDTSRISCKAES</sequence>